<organism evidence="17 18">
    <name type="scientific">Xanthobacter flavus</name>
    <dbReference type="NCBI Taxonomy" id="281"/>
    <lineage>
        <taxon>Bacteria</taxon>
        <taxon>Pseudomonadati</taxon>
        <taxon>Pseudomonadota</taxon>
        <taxon>Alphaproteobacteria</taxon>
        <taxon>Hyphomicrobiales</taxon>
        <taxon>Xanthobacteraceae</taxon>
        <taxon>Xanthobacter</taxon>
    </lineage>
</organism>
<dbReference type="GO" id="GO:0006811">
    <property type="term" value="P:monoatomic ion transport"/>
    <property type="evidence" value="ECO:0007669"/>
    <property type="project" value="UniProtKB-KW"/>
</dbReference>
<evidence type="ECO:0000256" key="8">
    <source>
        <dbReference type="ARBA" id="ARBA00023047"/>
    </source>
</evidence>
<evidence type="ECO:0000256" key="1">
    <source>
        <dbReference type="ARBA" id="ARBA00004571"/>
    </source>
</evidence>
<dbReference type="PANTHER" id="PTHR33619:SF3">
    <property type="entry name" value="POLYSACCHARIDE EXPORT PROTEIN GFCE-RELATED"/>
    <property type="match status" value="1"/>
</dbReference>
<evidence type="ECO:0000256" key="3">
    <source>
        <dbReference type="ARBA" id="ARBA00022448"/>
    </source>
</evidence>
<dbReference type="Gene3D" id="3.30.1950.10">
    <property type="entry name" value="wza like domain"/>
    <property type="match status" value="1"/>
</dbReference>
<evidence type="ECO:0000256" key="12">
    <source>
        <dbReference type="ARBA" id="ARBA00023139"/>
    </source>
</evidence>
<evidence type="ECO:0000256" key="2">
    <source>
        <dbReference type="ARBA" id="ARBA00009450"/>
    </source>
</evidence>
<keyword evidence="13" id="KW-0998">Cell outer membrane</keyword>
<evidence type="ECO:0000256" key="10">
    <source>
        <dbReference type="ARBA" id="ARBA00023114"/>
    </source>
</evidence>
<dbReference type="InterPro" id="IPR049712">
    <property type="entry name" value="Poly_export"/>
</dbReference>
<keyword evidence="7" id="KW-0732">Signal</keyword>
<evidence type="ECO:0000256" key="9">
    <source>
        <dbReference type="ARBA" id="ARBA00023065"/>
    </source>
</evidence>
<accession>A0A9W6CP64</accession>
<gene>
    <name evidence="17" type="primary">pssN</name>
    <name evidence="17" type="ORF">XFLAVUS301_32210</name>
</gene>
<keyword evidence="12" id="KW-0564">Palmitate</keyword>
<protein>
    <submittedName>
        <fullName evidence="17">Sugar ABC transporter substrate-binding protein</fullName>
    </submittedName>
</protein>
<keyword evidence="9" id="KW-0406">Ion transport</keyword>
<keyword evidence="4" id="KW-1134">Transmembrane beta strand</keyword>
<dbReference type="InterPro" id="IPR054765">
    <property type="entry name" value="SLBB_dom"/>
</dbReference>
<keyword evidence="5" id="KW-0762">Sugar transport</keyword>
<keyword evidence="6" id="KW-0812">Transmembrane</keyword>
<feature type="domain" description="SLBB" evidence="16">
    <location>
        <begin position="271"/>
        <end position="364"/>
    </location>
</feature>
<keyword evidence="3" id="KW-0813">Transport</keyword>
<dbReference type="GO" id="GO:0015159">
    <property type="term" value="F:polysaccharide transmembrane transporter activity"/>
    <property type="evidence" value="ECO:0007669"/>
    <property type="project" value="InterPro"/>
</dbReference>
<sequence>MHFATENWLGRFRRVTGMAVSVAVSVALAGCNLLPASGPYSVEVTNPATQDTDGLSYKLVPLTAQVVSVLSTMDSQGLIGTFRNDRRPVPDIKIGVGDIVGVSIFEASSGGLFIPAEAASRAGNFVDIPTQTVDVNGNISVPYAGQVRAAGLQPAQVEKEIVERLRNRAIEPQAVVSVKSQRSNSVTVIGEVSAPVRFPLTPTGERVLDAVSRGGATSSKGYDLFVTLQRGGREATISFNRLVREPANNVYLQPEDTIYIFSRPRTFLAFGATGKQGQFNFDNDAISLSEAVAKASGLVDAQADPQSAFLFRIENRTTLERMGVDVSNLPEKRIATIYQVNFREPTGYLLSTKVPMRDKDVLYIGNAGSVELTKFLNLVLLGALTVESMTNTNANLYGVN</sequence>
<dbReference type="Pfam" id="PF02563">
    <property type="entry name" value="Poly_export"/>
    <property type="match status" value="1"/>
</dbReference>
<dbReference type="Pfam" id="PF22461">
    <property type="entry name" value="SLBB_2"/>
    <property type="match status" value="1"/>
</dbReference>
<dbReference type="GO" id="GO:0046930">
    <property type="term" value="C:pore complex"/>
    <property type="evidence" value="ECO:0007669"/>
    <property type="project" value="UniProtKB-KW"/>
</dbReference>
<dbReference type="PANTHER" id="PTHR33619">
    <property type="entry name" value="POLYSACCHARIDE EXPORT PROTEIN GFCE-RELATED"/>
    <property type="match status" value="1"/>
</dbReference>
<dbReference type="Proteomes" id="UP001144397">
    <property type="component" value="Unassembled WGS sequence"/>
</dbReference>
<evidence type="ECO:0000256" key="11">
    <source>
        <dbReference type="ARBA" id="ARBA00023136"/>
    </source>
</evidence>
<dbReference type="InterPro" id="IPR003715">
    <property type="entry name" value="Poly_export_N"/>
</dbReference>
<evidence type="ECO:0000259" key="15">
    <source>
        <dbReference type="Pfam" id="PF02563"/>
    </source>
</evidence>
<dbReference type="Gene3D" id="3.10.560.10">
    <property type="entry name" value="Outer membrane lipoprotein wza domain like"/>
    <property type="match status" value="2"/>
</dbReference>
<reference evidence="17" key="1">
    <citation type="submission" date="2022-12" db="EMBL/GenBank/DDBJ databases">
        <title>Reference genome sequencing for broad-spectrum identification of bacterial and archaeal isolates by mass spectrometry.</title>
        <authorList>
            <person name="Sekiguchi Y."/>
            <person name="Tourlousse D.M."/>
        </authorList>
    </citation>
    <scope>NUCLEOTIDE SEQUENCE</scope>
    <source>
        <strain evidence="17">301</strain>
    </source>
</reference>
<proteinExistence type="inferred from homology"/>
<keyword evidence="11" id="KW-0472">Membrane</keyword>
<evidence type="ECO:0000256" key="7">
    <source>
        <dbReference type="ARBA" id="ARBA00022729"/>
    </source>
</evidence>
<name>A0A9W6CP64_XANFL</name>
<evidence type="ECO:0000313" key="17">
    <source>
        <dbReference type="EMBL" id="GLI23547.1"/>
    </source>
</evidence>
<comment type="similarity">
    <text evidence="2">Belongs to the BexD/CtrA/VexA family.</text>
</comment>
<keyword evidence="14" id="KW-0449">Lipoprotein</keyword>
<dbReference type="EMBL" id="BSDO01000004">
    <property type="protein sequence ID" value="GLI23547.1"/>
    <property type="molecule type" value="Genomic_DNA"/>
</dbReference>
<feature type="domain" description="Polysaccharide export protein N-terminal" evidence="15">
    <location>
        <begin position="89"/>
        <end position="179"/>
    </location>
</feature>
<keyword evidence="10" id="KW-0626">Porin</keyword>
<comment type="caution">
    <text evidence="17">The sequence shown here is derived from an EMBL/GenBank/DDBJ whole genome shotgun (WGS) entry which is preliminary data.</text>
</comment>
<evidence type="ECO:0000256" key="5">
    <source>
        <dbReference type="ARBA" id="ARBA00022597"/>
    </source>
</evidence>
<dbReference type="AlphaFoldDB" id="A0A9W6CP64"/>
<comment type="subcellular location">
    <subcellularLocation>
        <location evidence="1">Cell outer membrane</location>
        <topology evidence="1">Multi-pass membrane protein</topology>
    </subcellularLocation>
</comment>
<evidence type="ECO:0000259" key="16">
    <source>
        <dbReference type="Pfam" id="PF22461"/>
    </source>
</evidence>
<evidence type="ECO:0000256" key="4">
    <source>
        <dbReference type="ARBA" id="ARBA00022452"/>
    </source>
</evidence>
<evidence type="ECO:0000256" key="6">
    <source>
        <dbReference type="ARBA" id="ARBA00022692"/>
    </source>
</evidence>
<keyword evidence="8" id="KW-0625">Polysaccharide transport</keyword>
<evidence type="ECO:0000256" key="13">
    <source>
        <dbReference type="ARBA" id="ARBA00023237"/>
    </source>
</evidence>
<dbReference type="GO" id="GO:0015288">
    <property type="term" value="F:porin activity"/>
    <property type="evidence" value="ECO:0007669"/>
    <property type="project" value="UniProtKB-KW"/>
</dbReference>
<evidence type="ECO:0000313" key="18">
    <source>
        <dbReference type="Proteomes" id="UP001144397"/>
    </source>
</evidence>
<evidence type="ECO:0000256" key="14">
    <source>
        <dbReference type="ARBA" id="ARBA00023288"/>
    </source>
</evidence>
<dbReference type="GO" id="GO:0009279">
    <property type="term" value="C:cell outer membrane"/>
    <property type="evidence" value="ECO:0007669"/>
    <property type="project" value="UniProtKB-SubCell"/>
</dbReference>